<dbReference type="CDD" id="cd03318">
    <property type="entry name" value="MLE"/>
    <property type="match status" value="1"/>
</dbReference>
<dbReference type="Gene3D" id="3.30.390.10">
    <property type="entry name" value="Enolase-like, N-terminal domain"/>
    <property type="match status" value="1"/>
</dbReference>
<dbReference type="GO" id="GO:0018850">
    <property type="term" value="F:chloromuconate cycloisomerase activity"/>
    <property type="evidence" value="ECO:0007669"/>
    <property type="project" value="InterPro"/>
</dbReference>
<dbReference type="GO" id="GO:0018849">
    <property type="term" value="F:muconate cycloisomerase activity"/>
    <property type="evidence" value="ECO:0007669"/>
    <property type="project" value="InterPro"/>
</dbReference>
<dbReference type="Pfam" id="PF13378">
    <property type="entry name" value="MR_MLE_C"/>
    <property type="match status" value="1"/>
</dbReference>
<dbReference type="GO" id="GO:0030145">
    <property type="term" value="F:manganese ion binding"/>
    <property type="evidence" value="ECO:0007669"/>
    <property type="project" value="InterPro"/>
</dbReference>
<evidence type="ECO:0000256" key="5">
    <source>
        <dbReference type="ARBA" id="ARBA00022797"/>
    </source>
</evidence>
<dbReference type="InterPro" id="IPR013370">
    <property type="entry name" value="Chloromuconate_cycloisomerase"/>
</dbReference>
<evidence type="ECO:0000256" key="1">
    <source>
        <dbReference type="ARBA" id="ARBA00001936"/>
    </source>
</evidence>
<gene>
    <name evidence="10" type="ORF">G4V63_21120</name>
</gene>
<dbReference type="GO" id="GO:0016854">
    <property type="term" value="F:racemase and epimerase activity"/>
    <property type="evidence" value="ECO:0007669"/>
    <property type="project" value="UniProtKB-ARBA"/>
</dbReference>
<comment type="cofactor">
    <cofactor evidence="1">
        <name>Mn(2+)</name>
        <dbReference type="ChEBI" id="CHEBI:29035"/>
    </cofactor>
</comment>
<comment type="similarity">
    <text evidence="3">Belongs to the mandelate racemase/muconate lactonizing enzyme family.</text>
</comment>
<evidence type="ECO:0000256" key="6">
    <source>
        <dbReference type="ARBA" id="ARBA00023211"/>
    </source>
</evidence>
<dbReference type="PANTHER" id="PTHR48073:SF2">
    <property type="entry name" value="O-SUCCINYLBENZOATE SYNTHASE"/>
    <property type="match status" value="1"/>
</dbReference>
<dbReference type="SFLD" id="SFLDG01258">
    <property type="entry name" value="(chloro)muconate_cycloisomeras"/>
    <property type="match status" value="1"/>
</dbReference>
<name>A0A7C9VPP3_9BRAD</name>
<comment type="pathway">
    <text evidence="2">Aromatic compound metabolism.</text>
</comment>
<reference evidence="10" key="1">
    <citation type="submission" date="2020-02" db="EMBL/GenBank/DDBJ databases">
        <title>Draft genome sequence of Candidatus Afipia apatlaquensis IBT-C3, a potential strain for decolorization of textile dyes.</title>
        <authorList>
            <person name="Sanchez-Reyes A."/>
            <person name="Breton-Deval L."/>
            <person name="Mangelson H."/>
            <person name="Sanchez-Flores A."/>
        </authorList>
    </citation>
    <scope>NUCLEOTIDE SEQUENCE [LARGE SCALE GENOMIC DNA]</scope>
    <source>
        <strain evidence="10">IBT-C3</strain>
    </source>
</reference>
<keyword evidence="7" id="KW-0413">Isomerase</keyword>
<feature type="active site" description="Proton acceptor" evidence="8">
    <location>
        <position position="170"/>
    </location>
</feature>
<keyword evidence="11" id="KW-1185">Reference proteome</keyword>
<sequence length="390" mass="41866">MASKLSIDEIETVLVDIPTIRPHKLSMTTMNVQSSLIVRIRTSDGVIGIGEAATIGGLSYGPESPEGIKLAIDTYVTPVLKTCDPENVLATMNAIDAHVRDNRFAKNAVETALWDGIGRRSDRSLSDIFGGRYRERLPIAWTLASGDTHADIKEAENMLASRRHNTFKLKIGRRSVQEDVEHVAQIKRALGSSASVRVDINQAWSETETASALISLRDAGVDLIEQPIAGWNRDGLARLSRQSVVPIMADEALCGPESAFDLAKREAANAFAVKISQSGGLVAASKVAAIAEAAGIGLYGGTMLEGAIGSIASAHLFSTFRKLDWGTELFGPLLLTEEILTTPLDYSEFSLGIPTGPGLGVEIDEDRLSFFRRDAARRVVVPVTSLAARG</sequence>
<evidence type="ECO:0000313" key="11">
    <source>
        <dbReference type="Proteomes" id="UP000480266"/>
    </source>
</evidence>
<evidence type="ECO:0000313" key="10">
    <source>
        <dbReference type="EMBL" id="NGX97611.1"/>
    </source>
</evidence>
<dbReference type="InterPro" id="IPR013342">
    <property type="entry name" value="Mandelate_racemase_C"/>
</dbReference>
<dbReference type="InterPro" id="IPR013341">
    <property type="entry name" value="Mandelate_racemase_N_dom"/>
</dbReference>
<keyword evidence="5" id="KW-0058">Aromatic hydrocarbons catabolism</keyword>
<dbReference type="SUPFAM" id="SSF51604">
    <property type="entry name" value="Enolase C-terminal domain-like"/>
    <property type="match status" value="1"/>
</dbReference>
<dbReference type="PANTHER" id="PTHR48073">
    <property type="entry name" value="O-SUCCINYLBENZOATE SYNTHASE-RELATED"/>
    <property type="match status" value="1"/>
</dbReference>
<proteinExistence type="inferred from homology"/>
<organism evidence="10 11">
    <name type="scientific">Candidatus Afipia apatlaquensis</name>
    <dbReference type="NCBI Taxonomy" id="2712852"/>
    <lineage>
        <taxon>Bacteria</taxon>
        <taxon>Pseudomonadati</taxon>
        <taxon>Pseudomonadota</taxon>
        <taxon>Alphaproteobacteria</taxon>
        <taxon>Hyphomicrobiales</taxon>
        <taxon>Nitrobacteraceae</taxon>
        <taxon>Afipia</taxon>
    </lineage>
</organism>
<protein>
    <submittedName>
        <fullName evidence="10">Muconate cycloisomerase</fullName>
    </submittedName>
</protein>
<dbReference type="Gene3D" id="3.20.20.120">
    <property type="entry name" value="Enolase-like C-terminal domain"/>
    <property type="match status" value="1"/>
</dbReference>
<feature type="active site" description="Proton donor" evidence="8">
    <location>
        <position position="328"/>
    </location>
</feature>
<dbReference type="SFLD" id="SFLDS00001">
    <property type="entry name" value="Enolase"/>
    <property type="match status" value="1"/>
</dbReference>
<dbReference type="NCBIfam" id="TIGR02534">
    <property type="entry name" value="mucon_cyclo"/>
    <property type="match status" value="1"/>
</dbReference>
<comment type="caution">
    <text evidence="10">The sequence shown here is derived from an EMBL/GenBank/DDBJ whole genome shotgun (WGS) entry which is preliminary data.</text>
</comment>
<dbReference type="SUPFAM" id="SSF54826">
    <property type="entry name" value="Enolase N-terminal domain-like"/>
    <property type="match status" value="1"/>
</dbReference>
<dbReference type="GO" id="GO:0006518">
    <property type="term" value="P:peptide metabolic process"/>
    <property type="evidence" value="ECO:0007669"/>
    <property type="project" value="UniProtKB-ARBA"/>
</dbReference>
<evidence type="ECO:0000256" key="2">
    <source>
        <dbReference type="ARBA" id="ARBA00005211"/>
    </source>
</evidence>
<dbReference type="EMBL" id="JAAMRR010001080">
    <property type="protein sequence ID" value="NGX97611.1"/>
    <property type="molecule type" value="Genomic_DNA"/>
</dbReference>
<dbReference type="InterPro" id="IPR029017">
    <property type="entry name" value="Enolase-like_N"/>
</dbReference>
<dbReference type="Proteomes" id="UP000480266">
    <property type="component" value="Unassembled WGS sequence"/>
</dbReference>
<keyword evidence="6" id="KW-0464">Manganese</keyword>
<evidence type="ECO:0000259" key="9">
    <source>
        <dbReference type="SMART" id="SM00922"/>
    </source>
</evidence>
<dbReference type="AlphaFoldDB" id="A0A7C9VPP3"/>
<feature type="domain" description="Mandelate racemase/muconate lactonizing enzyme C-terminal" evidence="9">
    <location>
        <begin position="149"/>
        <end position="246"/>
    </location>
</feature>
<accession>A0A7C9VPP3</accession>
<evidence type="ECO:0000256" key="7">
    <source>
        <dbReference type="ARBA" id="ARBA00023235"/>
    </source>
</evidence>
<dbReference type="SMART" id="SM00922">
    <property type="entry name" value="MR_MLE"/>
    <property type="match status" value="1"/>
</dbReference>
<dbReference type="SFLD" id="SFLDG00180">
    <property type="entry name" value="muconate_cycloisomerase"/>
    <property type="match status" value="1"/>
</dbReference>
<dbReference type="InterPro" id="IPR036849">
    <property type="entry name" value="Enolase-like_C_sf"/>
</dbReference>
<evidence type="ECO:0000256" key="8">
    <source>
        <dbReference type="PIRSR" id="PIRSR613370-1"/>
    </source>
</evidence>
<dbReference type="InterPro" id="IPR029065">
    <property type="entry name" value="Enolase_C-like"/>
</dbReference>
<evidence type="ECO:0000256" key="4">
    <source>
        <dbReference type="ARBA" id="ARBA00022723"/>
    </source>
</evidence>
<evidence type="ECO:0000256" key="3">
    <source>
        <dbReference type="ARBA" id="ARBA00008031"/>
    </source>
</evidence>
<keyword evidence="4" id="KW-0479">Metal-binding</keyword>
<dbReference type="Pfam" id="PF02746">
    <property type="entry name" value="MR_MLE_N"/>
    <property type="match status" value="1"/>
</dbReference>